<reference evidence="13 14" key="1">
    <citation type="submission" date="2016-11" db="EMBL/GenBank/DDBJ databases">
        <authorList>
            <person name="Jaros S."/>
            <person name="Januszkiewicz K."/>
            <person name="Wedrychowicz H."/>
        </authorList>
    </citation>
    <scope>NUCLEOTIDE SEQUENCE [LARGE SCALE GENOMIC DNA]</scope>
    <source>
        <strain evidence="13 14">CGMCC 1.10190</strain>
    </source>
</reference>
<sequence length="366" mass="38632">MNAKLLWAILPIAMSGGAAAAESSVALYGLVDMGMGSTHVRGPDGDRQKKTGTISGGLSDTLLGLKGQEGLPGGWSATFQLETMFDGSTGNYNDEDRLFDNAAWVGLANESYGELRLGRQHTVAQELGGELEVASWKDMGMGATFRASDNHSVDNAVNYFSPSWGGLRLGLGYSFDVAGDQLNGSKLPSYSAGVLYEQGPLLLAATWDKTLLKNSGLEGARDPQAWQLGASYDFEVAKVSIAWSRQKNGYAGLNGGDPSELGLGLGAAEFAYGGHLDAYLLGVAVPVGGKGTVVAQWSLVKPDWSWADGAKARSGQVATLGYVHSLSPRTNLYAMAGLARRYSLDDQLVQGQGTTTRYMAGINHSF</sequence>
<dbReference type="Gene3D" id="2.40.160.10">
    <property type="entry name" value="Porin"/>
    <property type="match status" value="1"/>
</dbReference>
<comment type="subcellular location">
    <subcellularLocation>
        <location evidence="1">Cell outer membrane</location>
        <topology evidence="1">Multi-pass membrane protein</topology>
    </subcellularLocation>
</comment>
<dbReference type="RefSeq" id="WP_073103317.1">
    <property type="nucleotide sequence ID" value="NZ_FQXE01000005.1"/>
</dbReference>
<feature type="chain" id="PRO_5013336671" evidence="11">
    <location>
        <begin position="21"/>
        <end position="366"/>
    </location>
</feature>
<evidence type="ECO:0000256" key="10">
    <source>
        <dbReference type="ARBA" id="ARBA00023237"/>
    </source>
</evidence>
<dbReference type="GO" id="GO:0009279">
    <property type="term" value="C:cell outer membrane"/>
    <property type="evidence" value="ECO:0007669"/>
    <property type="project" value="UniProtKB-SubCell"/>
</dbReference>
<dbReference type="PRINTS" id="PR00184">
    <property type="entry name" value="NEISSPPORIN"/>
</dbReference>
<evidence type="ECO:0000313" key="14">
    <source>
        <dbReference type="Proteomes" id="UP000184226"/>
    </source>
</evidence>
<keyword evidence="8" id="KW-0626">Porin</keyword>
<keyword evidence="6 11" id="KW-0732">Signal</keyword>
<dbReference type="SUPFAM" id="SSF56935">
    <property type="entry name" value="Porins"/>
    <property type="match status" value="1"/>
</dbReference>
<evidence type="ECO:0000256" key="9">
    <source>
        <dbReference type="ARBA" id="ARBA00023136"/>
    </source>
</evidence>
<dbReference type="Proteomes" id="UP000184226">
    <property type="component" value="Unassembled WGS sequence"/>
</dbReference>
<dbReference type="GO" id="GO:0015288">
    <property type="term" value="F:porin activity"/>
    <property type="evidence" value="ECO:0007669"/>
    <property type="project" value="UniProtKB-KW"/>
</dbReference>
<dbReference type="GO" id="GO:0006811">
    <property type="term" value="P:monoatomic ion transport"/>
    <property type="evidence" value="ECO:0007669"/>
    <property type="project" value="UniProtKB-KW"/>
</dbReference>
<evidence type="ECO:0000256" key="6">
    <source>
        <dbReference type="ARBA" id="ARBA00022729"/>
    </source>
</evidence>
<dbReference type="Pfam" id="PF13609">
    <property type="entry name" value="Porin_4"/>
    <property type="match status" value="1"/>
</dbReference>
<dbReference type="OrthoDB" id="8520696at2"/>
<dbReference type="STRING" id="658167.SAMN04488135_105221"/>
<dbReference type="EMBL" id="FQXE01000005">
    <property type="protein sequence ID" value="SHH86059.1"/>
    <property type="molecule type" value="Genomic_DNA"/>
</dbReference>
<evidence type="ECO:0000313" key="13">
    <source>
        <dbReference type="EMBL" id="SHH86059.1"/>
    </source>
</evidence>
<dbReference type="CDD" id="cd00342">
    <property type="entry name" value="gram_neg_porins"/>
    <property type="match status" value="1"/>
</dbReference>
<evidence type="ECO:0000256" key="8">
    <source>
        <dbReference type="ARBA" id="ARBA00023114"/>
    </source>
</evidence>
<protein>
    <submittedName>
        <fullName evidence="13">Outer membrane protein (Porin)</fullName>
    </submittedName>
</protein>
<evidence type="ECO:0000256" key="4">
    <source>
        <dbReference type="ARBA" id="ARBA00022452"/>
    </source>
</evidence>
<comment type="subunit">
    <text evidence="2">Homotrimer.</text>
</comment>
<name>A0A1M5WES6_9BURK</name>
<keyword evidence="4" id="KW-1134">Transmembrane beta strand</keyword>
<keyword evidence="5" id="KW-0812">Transmembrane</keyword>
<keyword evidence="10" id="KW-0998">Cell outer membrane</keyword>
<evidence type="ECO:0000256" key="11">
    <source>
        <dbReference type="SAM" id="SignalP"/>
    </source>
</evidence>
<evidence type="ECO:0000259" key="12">
    <source>
        <dbReference type="Pfam" id="PF13609"/>
    </source>
</evidence>
<gene>
    <name evidence="13" type="ORF">SAMN04488135_105221</name>
</gene>
<proteinExistence type="predicted"/>
<feature type="domain" description="Porin" evidence="12">
    <location>
        <begin position="13"/>
        <end position="338"/>
    </location>
</feature>
<accession>A0A1M5WES6</accession>
<keyword evidence="9" id="KW-0472">Membrane</keyword>
<evidence type="ECO:0000256" key="1">
    <source>
        <dbReference type="ARBA" id="ARBA00004571"/>
    </source>
</evidence>
<dbReference type="InterPro" id="IPR023614">
    <property type="entry name" value="Porin_dom_sf"/>
</dbReference>
<evidence type="ECO:0000256" key="5">
    <source>
        <dbReference type="ARBA" id="ARBA00022692"/>
    </source>
</evidence>
<dbReference type="AlphaFoldDB" id="A0A1M5WES6"/>
<keyword evidence="14" id="KW-1185">Reference proteome</keyword>
<dbReference type="GO" id="GO:0046930">
    <property type="term" value="C:pore complex"/>
    <property type="evidence" value="ECO:0007669"/>
    <property type="project" value="UniProtKB-KW"/>
</dbReference>
<keyword evidence="7" id="KW-0406">Ion transport</keyword>
<feature type="signal peptide" evidence="11">
    <location>
        <begin position="1"/>
        <end position="20"/>
    </location>
</feature>
<dbReference type="PANTHER" id="PTHR34501">
    <property type="entry name" value="PROTEIN YDDL-RELATED"/>
    <property type="match status" value="1"/>
</dbReference>
<evidence type="ECO:0000256" key="3">
    <source>
        <dbReference type="ARBA" id="ARBA00022448"/>
    </source>
</evidence>
<dbReference type="InterPro" id="IPR033900">
    <property type="entry name" value="Gram_neg_porin_domain"/>
</dbReference>
<dbReference type="InterPro" id="IPR050298">
    <property type="entry name" value="Gram-neg_bact_OMP"/>
</dbReference>
<dbReference type="PANTHER" id="PTHR34501:SF9">
    <property type="entry name" value="MAJOR OUTER MEMBRANE PROTEIN P.IA"/>
    <property type="match status" value="1"/>
</dbReference>
<organism evidence="13 14">
    <name type="scientific">Pollutimonas bauzanensis</name>
    <dbReference type="NCBI Taxonomy" id="658167"/>
    <lineage>
        <taxon>Bacteria</taxon>
        <taxon>Pseudomonadati</taxon>
        <taxon>Pseudomonadota</taxon>
        <taxon>Betaproteobacteria</taxon>
        <taxon>Burkholderiales</taxon>
        <taxon>Alcaligenaceae</taxon>
        <taxon>Pollutimonas</taxon>
    </lineage>
</organism>
<evidence type="ECO:0000256" key="2">
    <source>
        <dbReference type="ARBA" id="ARBA00011233"/>
    </source>
</evidence>
<keyword evidence="3" id="KW-0813">Transport</keyword>
<dbReference type="InterPro" id="IPR002299">
    <property type="entry name" value="Porin_Neis"/>
</dbReference>
<evidence type="ECO:0000256" key="7">
    <source>
        <dbReference type="ARBA" id="ARBA00023065"/>
    </source>
</evidence>